<protein>
    <submittedName>
        <fullName evidence="2">DegV family protein</fullName>
    </submittedName>
</protein>
<keyword evidence="3" id="KW-1185">Reference proteome</keyword>
<reference evidence="2 3" key="1">
    <citation type="submission" date="2023-07" db="EMBL/GenBank/DDBJ databases">
        <title>Novel species in genus Planococcus.</title>
        <authorList>
            <person name="Ning S."/>
        </authorList>
    </citation>
    <scope>NUCLEOTIDE SEQUENCE [LARGE SCALE GENOMIC DNA]</scope>
    <source>
        <strain evidence="2 3">N017</strain>
    </source>
</reference>
<comment type="caution">
    <text evidence="2">The sequence shown here is derived from an EMBL/GenBank/DDBJ whole genome shotgun (WGS) entry which is preliminary data.</text>
</comment>
<gene>
    <name evidence="2" type="ORF">QWY13_02990</name>
</gene>
<accession>A0ABT8N9A6</accession>
<organism evidence="2 3">
    <name type="scientific">Planococcus shenhongbingii</name>
    <dbReference type="NCBI Taxonomy" id="3058398"/>
    <lineage>
        <taxon>Bacteria</taxon>
        <taxon>Bacillati</taxon>
        <taxon>Bacillota</taxon>
        <taxon>Bacilli</taxon>
        <taxon>Bacillales</taxon>
        <taxon>Caryophanaceae</taxon>
        <taxon>Planococcus</taxon>
    </lineage>
</organism>
<proteinExistence type="predicted"/>
<dbReference type="PANTHER" id="PTHR33434">
    <property type="entry name" value="DEGV DOMAIN-CONTAINING PROTEIN DR_1986-RELATED"/>
    <property type="match status" value="1"/>
</dbReference>
<dbReference type="Gene3D" id="3.30.1180.10">
    <property type="match status" value="1"/>
</dbReference>
<sequence>MKTAIVTDSTAYIPKELREKADIHMIPLQVTFKNESFAEEEDLLVDEFYKKAKEELPKTSQPPLGEFVSLYTKLSNDHKEIVSIHLSSGISGTFEGSRQANDLVDEVAVHSFDSEISCAMQGFYALKAAEMANTGAGAAEIMNELNDMKKTMRAYFMVEDLKHLSRGGRLSNAQAIVGGLLQIKPLLHFENKVIVPFEKIRTRKKAMNRIADLLKQDAAAGESIQAAVIHANRPEEAQKWLEELKSSCPEVEFSISYFGPVIGTHLGEGSMGLGWAKK</sequence>
<dbReference type="PROSITE" id="PS51482">
    <property type="entry name" value="DEGV"/>
    <property type="match status" value="1"/>
</dbReference>
<dbReference type="Proteomes" id="UP001172142">
    <property type="component" value="Unassembled WGS sequence"/>
</dbReference>
<evidence type="ECO:0000313" key="3">
    <source>
        <dbReference type="Proteomes" id="UP001172142"/>
    </source>
</evidence>
<evidence type="ECO:0000256" key="1">
    <source>
        <dbReference type="ARBA" id="ARBA00023121"/>
    </source>
</evidence>
<name>A0ABT8N9A6_9BACL</name>
<evidence type="ECO:0000313" key="2">
    <source>
        <dbReference type="EMBL" id="MDN7244446.1"/>
    </source>
</evidence>
<dbReference type="PANTHER" id="PTHR33434:SF2">
    <property type="entry name" value="FATTY ACID-BINDING PROTEIN TM_1468"/>
    <property type="match status" value="1"/>
</dbReference>
<dbReference type="RefSeq" id="WP_301854846.1">
    <property type="nucleotide sequence ID" value="NZ_JAUJWU010000001.1"/>
</dbReference>
<dbReference type="NCBIfam" id="TIGR00762">
    <property type="entry name" value="DegV"/>
    <property type="match status" value="1"/>
</dbReference>
<dbReference type="EMBL" id="JAUJWU010000001">
    <property type="protein sequence ID" value="MDN7244446.1"/>
    <property type="molecule type" value="Genomic_DNA"/>
</dbReference>
<dbReference type="InterPro" id="IPR043168">
    <property type="entry name" value="DegV_C"/>
</dbReference>
<dbReference type="Pfam" id="PF02645">
    <property type="entry name" value="DegV"/>
    <property type="match status" value="1"/>
</dbReference>
<dbReference type="Gene3D" id="3.40.50.10170">
    <property type="match status" value="1"/>
</dbReference>
<dbReference type="InterPro" id="IPR050270">
    <property type="entry name" value="DegV_domain_contain"/>
</dbReference>
<dbReference type="InterPro" id="IPR003797">
    <property type="entry name" value="DegV"/>
</dbReference>
<keyword evidence="1" id="KW-0446">Lipid-binding</keyword>
<dbReference type="SUPFAM" id="SSF82549">
    <property type="entry name" value="DAK1/DegV-like"/>
    <property type="match status" value="1"/>
</dbReference>